<organism evidence="2 3">
    <name type="scientific">Plasmodium yoelii yoelii</name>
    <dbReference type="NCBI Taxonomy" id="73239"/>
    <lineage>
        <taxon>Eukaryota</taxon>
        <taxon>Sar</taxon>
        <taxon>Alveolata</taxon>
        <taxon>Apicomplexa</taxon>
        <taxon>Aconoidasida</taxon>
        <taxon>Haemosporida</taxon>
        <taxon>Plasmodiidae</taxon>
        <taxon>Plasmodium</taxon>
        <taxon>Plasmodium (Vinckeia)</taxon>
    </lineage>
</organism>
<gene>
    <name evidence="2" type="ORF">PY05055</name>
</gene>
<reference evidence="2 3" key="1">
    <citation type="journal article" date="2002" name="Nature">
        <title>Genome sequence and comparative analysis of the model rodent malaria parasite Plasmodium yoelii yoelii.</title>
        <authorList>
            <person name="Carlton J.M."/>
            <person name="Angiuoli S.V."/>
            <person name="Suh B.B."/>
            <person name="Kooij T.W."/>
            <person name="Pertea M."/>
            <person name="Silva J.C."/>
            <person name="Ermolaeva M.D."/>
            <person name="Allen J.E."/>
            <person name="Selengut J.D."/>
            <person name="Koo H.L."/>
            <person name="Peterson J.D."/>
            <person name="Pop M."/>
            <person name="Kosack D.S."/>
            <person name="Shumway M.F."/>
            <person name="Bidwell S.L."/>
            <person name="Shallom S.J."/>
            <person name="van Aken S.E."/>
            <person name="Riedmuller S.B."/>
            <person name="Feldblyum T.V."/>
            <person name="Cho J.K."/>
            <person name="Quackenbush J."/>
            <person name="Sedegah M."/>
            <person name="Shoaibi A."/>
            <person name="Cummings L.M."/>
            <person name="Florens L."/>
            <person name="Yates J.R."/>
            <person name="Raine J.D."/>
            <person name="Sinden R.E."/>
            <person name="Harris M.A."/>
            <person name="Cunningham D.A."/>
            <person name="Preiser P.R."/>
            <person name="Bergman L.W."/>
            <person name="Vaidya A.B."/>
            <person name="van Lin L.H."/>
            <person name="Janse C.J."/>
            <person name="Waters A.P."/>
            <person name="Smith H.O."/>
            <person name="White O.R."/>
            <person name="Salzberg S.L."/>
            <person name="Venter J.C."/>
            <person name="Fraser C.M."/>
            <person name="Hoffman S.L."/>
            <person name="Gardner M.J."/>
            <person name="Carucci D.J."/>
        </authorList>
    </citation>
    <scope>NUCLEOTIDE SEQUENCE [LARGE SCALE GENOMIC DNA]</scope>
    <source>
        <strain evidence="2 3">17XNL</strain>
    </source>
</reference>
<sequence length="51" mass="5947">MNCLNLEYKHNIIHLLISFVLIKMKKMLSSSKEQSRTTELSEDSSEKGNYN</sequence>
<dbReference type="AlphaFoldDB" id="Q7REK9"/>
<dbReference type="Proteomes" id="UP000008553">
    <property type="component" value="Unassembled WGS sequence"/>
</dbReference>
<feature type="region of interest" description="Disordered" evidence="1">
    <location>
        <begin position="29"/>
        <end position="51"/>
    </location>
</feature>
<evidence type="ECO:0000313" key="2">
    <source>
        <dbReference type="EMBL" id="EAA17019.1"/>
    </source>
</evidence>
<accession>Q7REK9</accession>
<evidence type="ECO:0000313" key="3">
    <source>
        <dbReference type="Proteomes" id="UP000008553"/>
    </source>
</evidence>
<protein>
    <submittedName>
        <fullName evidence="2">Uncharacterized protein</fullName>
    </submittedName>
</protein>
<dbReference type="InParanoid" id="Q7REK9"/>
<evidence type="ECO:0000256" key="1">
    <source>
        <dbReference type="SAM" id="MobiDB-lite"/>
    </source>
</evidence>
<dbReference type="EMBL" id="AABL01001582">
    <property type="protein sequence ID" value="EAA17019.1"/>
    <property type="molecule type" value="Genomic_DNA"/>
</dbReference>
<name>Q7REK9_PLAYO</name>
<keyword evidence="3" id="KW-1185">Reference proteome</keyword>
<dbReference type="PaxDb" id="73239-Q7REK9"/>
<proteinExistence type="predicted"/>
<comment type="caution">
    <text evidence="2">The sequence shown here is derived from an EMBL/GenBank/DDBJ whole genome shotgun (WGS) entry which is preliminary data.</text>
</comment>